<name>A0ABR0AJQ3_9CRUS</name>
<keyword evidence="3" id="KW-1185">Reference proteome</keyword>
<feature type="region of interest" description="Disordered" evidence="1">
    <location>
        <begin position="1"/>
        <end position="20"/>
    </location>
</feature>
<protein>
    <submittedName>
        <fullName evidence="2">Uncharacterized protein</fullName>
    </submittedName>
</protein>
<dbReference type="Proteomes" id="UP001234178">
    <property type="component" value="Unassembled WGS sequence"/>
</dbReference>
<dbReference type="EMBL" id="JAOYFB010000038">
    <property type="protein sequence ID" value="KAK4025351.1"/>
    <property type="molecule type" value="Genomic_DNA"/>
</dbReference>
<reference evidence="2 3" key="1">
    <citation type="journal article" date="2023" name="Nucleic Acids Res.">
        <title>The hologenome of Daphnia magna reveals possible DNA methylation and microbiome-mediated evolution of the host genome.</title>
        <authorList>
            <person name="Chaturvedi A."/>
            <person name="Li X."/>
            <person name="Dhandapani V."/>
            <person name="Marshall H."/>
            <person name="Kissane S."/>
            <person name="Cuenca-Cambronero M."/>
            <person name="Asole G."/>
            <person name="Calvet F."/>
            <person name="Ruiz-Romero M."/>
            <person name="Marangio P."/>
            <person name="Guigo R."/>
            <person name="Rago D."/>
            <person name="Mirbahai L."/>
            <person name="Eastwood N."/>
            <person name="Colbourne J.K."/>
            <person name="Zhou J."/>
            <person name="Mallon E."/>
            <person name="Orsini L."/>
        </authorList>
    </citation>
    <scope>NUCLEOTIDE SEQUENCE [LARGE SCALE GENOMIC DNA]</scope>
    <source>
        <strain evidence="2">LRV0_1</strain>
    </source>
</reference>
<organism evidence="2 3">
    <name type="scientific">Daphnia magna</name>
    <dbReference type="NCBI Taxonomy" id="35525"/>
    <lineage>
        <taxon>Eukaryota</taxon>
        <taxon>Metazoa</taxon>
        <taxon>Ecdysozoa</taxon>
        <taxon>Arthropoda</taxon>
        <taxon>Crustacea</taxon>
        <taxon>Branchiopoda</taxon>
        <taxon>Diplostraca</taxon>
        <taxon>Cladocera</taxon>
        <taxon>Anomopoda</taxon>
        <taxon>Daphniidae</taxon>
        <taxon>Daphnia</taxon>
    </lineage>
</organism>
<evidence type="ECO:0000313" key="3">
    <source>
        <dbReference type="Proteomes" id="UP001234178"/>
    </source>
</evidence>
<gene>
    <name evidence="2" type="ORF">OUZ56_014423</name>
</gene>
<comment type="caution">
    <text evidence="2">The sequence shown here is derived from an EMBL/GenBank/DDBJ whole genome shotgun (WGS) entry which is preliminary data.</text>
</comment>
<evidence type="ECO:0000256" key="1">
    <source>
        <dbReference type="SAM" id="MobiDB-lite"/>
    </source>
</evidence>
<accession>A0ABR0AJQ3</accession>
<sequence length="158" mass="18371">MFRHNHRSNNDMIDRKQQKKRARQVYTLPVSRKILLVPRLFQKAFASIRERHTFCPFTPEGTNIHGHFLSRHAANFSRLGNEPSKAKIVVNWASYHVYTEERNDYRHILYLPGHAITRERELTVAGLSKRKVRQSKPSSQHATNCVGMPSANVLSFVH</sequence>
<proteinExistence type="predicted"/>
<evidence type="ECO:0000313" key="2">
    <source>
        <dbReference type="EMBL" id="KAK4025351.1"/>
    </source>
</evidence>